<comment type="caution">
    <text evidence="2">The sequence shown here is derived from an EMBL/GenBank/DDBJ whole genome shotgun (WGS) entry which is preliminary data.</text>
</comment>
<feature type="chain" id="PRO_5004658864" evidence="1">
    <location>
        <begin position="24"/>
        <end position="142"/>
    </location>
</feature>
<keyword evidence="1" id="KW-0732">Signal</keyword>
<feature type="signal peptide" evidence="1">
    <location>
        <begin position="1"/>
        <end position="23"/>
    </location>
</feature>
<dbReference type="Proteomes" id="UP000016960">
    <property type="component" value="Unassembled WGS sequence"/>
</dbReference>
<evidence type="ECO:0000313" key="3">
    <source>
        <dbReference type="Proteomes" id="UP000016960"/>
    </source>
</evidence>
<reference evidence="2 3" key="1">
    <citation type="submission" date="2013-05" db="EMBL/GenBank/DDBJ databases">
        <title>Draft genome sequence of Rubidibacter lacunae KORDI 51-2.</title>
        <authorList>
            <person name="Choi D.H."/>
            <person name="Noh J.H."/>
            <person name="Kwon K.-K."/>
            <person name="Lee J.-H."/>
            <person name="Ryu J.-Y."/>
        </authorList>
    </citation>
    <scope>NUCLEOTIDE SEQUENCE [LARGE SCALE GENOMIC DNA]</scope>
    <source>
        <strain evidence="2 3">KORDI 51-2</strain>
    </source>
</reference>
<accession>U5DE66</accession>
<dbReference type="OrthoDB" id="514307at2"/>
<gene>
    <name evidence="2" type="ORF">KR51_00004140</name>
</gene>
<name>U5DE66_9CHRO</name>
<dbReference type="eggNOG" id="ENOG50332FX">
    <property type="taxonomic scope" value="Bacteria"/>
</dbReference>
<dbReference type="EMBL" id="ASSJ01000006">
    <property type="protein sequence ID" value="ERN42798.1"/>
    <property type="molecule type" value="Genomic_DNA"/>
</dbReference>
<keyword evidence="3" id="KW-1185">Reference proteome</keyword>
<sequence>MQTSSLIGLFLTIAGLVATSALAEANAVPDAQQVAQSRKLDSNAIGIHSIELNRAKNLARQAAERFNGGLSNYRAEPVMHGDPLTASFLVGDDRQAVTFTFRGYRPRQDGAIKYVFESVVRVDLPSGETDMLYNGPIRDDAS</sequence>
<evidence type="ECO:0000313" key="2">
    <source>
        <dbReference type="EMBL" id="ERN42798.1"/>
    </source>
</evidence>
<dbReference type="RefSeq" id="WP_022604246.1">
    <property type="nucleotide sequence ID" value="NZ_ASSJ01000006.1"/>
</dbReference>
<proteinExistence type="predicted"/>
<dbReference type="AlphaFoldDB" id="U5DE66"/>
<dbReference type="InParanoid" id="U5DE66"/>
<dbReference type="STRING" id="582515.KR51_00004140"/>
<evidence type="ECO:0000256" key="1">
    <source>
        <dbReference type="SAM" id="SignalP"/>
    </source>
</evidence>
<dbReference type="PATRIC" id="fig|582515.4.peg.463"/>
<organism evidence="2 3">
    <name type="scientific">Rubidibacter lacunae KORDI 51-2</name>
    <dbReference type="NCBI Taxonomy" id="582515"/>
    <lineage>
        <taxon>Bacteria</taxon>
        <taxon>Bacillati</taxon>
        <taxon>Cyanobacteriota</taxon>
        <taxon>Cyanophyceae</taxon>
        <taxon>Oscillatoriophycideae</taxon>
        <taxon>Chroococcales</taxon>
        <taxon>Aphanothecaceae</taxon>
        <taxon>Rubidibacter</taxon>
    </lineage>
</organism>
<protein>
    <submittedName>
        <fullName evidence="2">Uncharacterized protein</fullName>
    </submittedName>
</protein>